<feature type="compositionally biased region" description="Gly residues" evidence="1">
    <location>
        <begin position="137"/>
        <end position="150"/>
    </location>
</feature>
<proteinExistence type="predicted"/>
<accession>A0A9P4UMD2</accession>
<feature type="compositionally biased region" description="Gly residues" evidence="1">
    <location>
        <begin position="37"/>
        <end position="72"/>
    </location>
</feature>
<dbReference type="EMBL" id="MU003821">
    <property type="protein sequence ID" value="KAF2718723.1"/>
    <property type="molecule type" value="Genomic_DNA"/>
</dbReference>
<feature type="compositionally biased region" description="Polar residues" evidence="1">
    <location>
        <begin position="360"/>
        <end position="377"/>
    </location>
</feature>
<feature type="compositionally biased region" description="Low complexity" evidence="1">
    <location>
        <begin position="126"/>
        <end position="136"/>
    </location>
</feature>
<feature type="compositionally biased region" description="Polar residues" evidence="1">
    <location>
        <begin position="250"/>
        <end position="260"/>
    </location>
</feature>
<dbReference type="Proteomes" id="UP000799441">
    <property type="component" value="Unassembled WGS sequence"/>
</dbReference>
<dbReference type="AlphaFoldDB" id="A0A9P4UMD2"/>
<feature type="compositionally biased region" description="Polar residues" evidence="1">
    <location>
        <begin position="448"/>
        <end position="492"/>
    </location>
</feature>
<evidence type="ECO:0000256" key="1">
    <source>
        <dbReference type="SAM" id="MobiDB-lite"/>
    </source>
</evidence>
<feature type="region of interest" description="Disordered" evidence="1">
    <location>
        <begin position="1"/>
        <end position="522"/>
    </location>
</feature>
<organism evidence="2 3">
    <name type="scientific">Polychaeton citri CBS 116435</name>
    <dbReference type="NCBI Taxonomy" id="1314669"/>
    <lineage>
        <taxon>Eukaryota</taxon>
        <taxon>Fungi</taxon>
        <taxon>Dikarya</taxon>
        <taxon>Ascomycota</taxon>
        <taxon>Pezizomycotina</taxon>
        <taxon>Dothideomycetes</taxon>
        <taxon>Dothideomycetidae</taxon>
        <taxon>Capnodiales</taxon>
        <taxon>Capnodiaceae</taxon>
        <taxon>Polychaeton</taxon>
    </lineage>
</organism>
<feature type="compositionally biased region" description="Basic residues" evidence="1">
    <location>
        <begin position="432"/>
        <end position="444"/>
    </location>
</feature>
<feature type="compositionally biased region" description="Gly residues" evidence="1">
    <location>
        <begin position="285"/>
        <end position="303"/>
    </location>
</feature>
<sequence length="522" mass="52085">MGLISKIEDKLTGHDKQAHSDETNALDNKDYSTTTGPGLGLGSGTAAGTGAGAGAGTGIGSGSYGTASGSGGIANKAETLVEGETRDHRTGGGNSTGLTSGNDGGLNDRASDIRNPVSSHEHSSHHSTGGVHVPGTGSTGAGVGTLGAGGTASALSGRGGDFVDRDGYGSSNTGTTGAFGSSDNSRSGDVPGSRSNTQTQQPFDQYSSSGQRAAAAAGESGRYDHSTSGHHGHGGSDTYGSRSHGDDISRNQNRGLTGQNEPKDFNTGPHSHLENRSAIPTAGGEKLGSGSGEGLSGMSGGLTGPATNRDRDTSSYERGGTNLKDRVHEAIGSHNNGSGHHTGTAGATQPLHRQHDDSVLHSNRGQTGSTFDNGNQYGSNTSSGTLGSNTFGSGDQYGSSTNDRDGSSFGKTAGTSTLGTGAGALGATGAGHHGHGHGHGHSQHQHNDTYGGSTGVNEYSSSGINDGSRTDTHTGTTHQVIDGTSESGTEAFSSGRKLGGSYEKGYEDALSHVNADRSRGGY</sequence>
<feature type="compositionally biased region" description="Low complexity" evidence="1">
    <location>
        <begin position="332"/>
        <end position="348"/>
    </location>
</feature>
<feature type="compositionally biased region" description="Basic and acidic residues" evidence="1">
    <location>
        <begin position="1"/>
        <end position="30"/>
    </location>
</feature>
<evidence type="ECO:0000313" key="2">
    <source>
        <dbReference type="EMBL" id="KAF2718723.1"/>
    </source>
</evidence>
<feature type="compositionally biased region" description="Gly residues" evidence="1">
    <location>
        <begin position="420"/>
        <end position="431"/>
    </location>
</feature>
<feature type="compositionally biased region" description="Basic and acidic residues" evidence="1">
    <location>
        <begin position="504"/>
        <end position="522"/>
    </location>
</feature>
<gene>
    <name evidence="2" type="ORF">K431DRAFT_287460</name>
</gene>
<evidence type="ECO:0000313" key="3">
    <source>
        <dbReference type="Proteomes" id="UP000799441"/>
    </source>
</evidence>
<keyword evidence="3" id="KW-1185">Reference proteome</keyword>
<feature type="compositionally biased region" description="Low complexity" evidence="1">
    <location>
        <begin position="96"/>
        <end position="108"/>
    </location>
</feature>
<name>A0A9P4UMD2_9PEZI</name>
<feature type="compositionally biased region" description="Polar residues" evidence="1">
    <location>
        <begin position="169"/>
        <end position="211"/>
    </location>
</feature>
<comment type="caution">
    <text evidence="2">The sequence shown here is derived from an EMBL/GenBank/DDBJ whole genome shotgun (WGS) entry which is preliminary data.</text>
</comment>
<protein>
    <submittedName>
        <fullName evidence="2">Uncharacterized protein</fullName>
    </submittedName>
</protein>
<feature type="compositionally biased region" description="Low complexity" evidence="1">
    <location>
        <begin position="378"/>
        <end position="394"/>
    </location>
</feature>
<reference evidence="2" key="1">
    <citation type="journal article" date="2020" name="Stud. Mycol.">
        <title>101 Dothideomycetes genomes: a test case for predicting lifestyles and emergence of pathogens.</title>
        <authorList>
            <person name="Haridas S."/>
            <person name="Albert R."/>
            <person name="Binder M."/>
            <person name="Bloem J."/>
            <person name="Labutti K."/>
            <person name="Salamov A."/>
            <person name="Andreopoulos B."/>
            <person name="Baker S."/>
            <person name="Barry K."/>
            <person name="Bills G."/>
            <person name="Bluhm B."/>
            <person name="Cannon C."/>
            <person name="Castanera R."/>
            <person name="Culley D."/>
            <person name="Daum C."/>
            <person name="Ezra D."/>
            <person name="Gonzalez J."/>
            <person name="Henrissat B."/>
            <person name="Kuo A."/>
            <person name="Liang C."/>
            <person name="Lipzen A."/>
            <person name="Lutzoni F."/>
            <person name="Magnuson J."/>
            <person name="Mondo S."/>
            <person name="Nolan M."/>
            <person name="Ohm R."/>
            <person name="Pangilinan J."/>
            <person name="Park H.-J."/>
            <person name="Ramirez L."/>
            <person name="Alfaro M."/>
            <person name="Sun H."/>
            <person name="Tritt A."/>
            <person name="Yoshinaga Y."/>
            <person name="Zwiers L.-H."/>
            <person name="Turgeon B."/>
            <person name="Goodwin S."/>
            <person name="Spatafora J."/>
            <person name="Crous P."/>
            <person name="Grigoriev I."/>
        </authorList>
    </citation>
    <scope>NUCLEOTIDE SEQUENCE</scope>
    <source>
        <strain evidence="2">CBS 116435</strain>
    </source>
</reference>